<dbReference type="RefSeq" id="WP_134510435.1">
    <property type="nucleotide sequence ID" value="NZ_SOFM01000043.1"/>
</dbReference>
<comment type="caution">
    <text evidence="1">The sequence shown here is derived from an EMBL/GenBank/DDBJ whole genome shotgun (WGS) entry which is preliminary data.</text>
</comment>
<dbReference type="GO" id="GO:0032259">
    <property type="term" value="P:methylation"/>
    <property type="evidence" value="ECO:0007669"/>
    <property type="project" value="UniProtKB-KW"/>
</dbReference>
<accession>A0A4R8W440</accession>
<keyword evidence="1" id="KW-0489">Methyltransferase</keyword>
<organism evidence="1 2">
    <name type="scientific">Cryobacterium mannosilyticum</name>
    <dbReference type="NCBI Taxonomy" id="1259190"/>
    <lineage>
        <taxon>Bacteria</taxon>
        <taxon>Bacillati</taxon>
        <taxon>Actinomycetota</taxon>
        <taxon>Actinomycetes</taxon>
        <taxon>Micrococcales</taxon>
        <taxon>Microbacteriaceae</taxon>
        <taxon>Cryobacterium</taxon>
    </lineage>
</organism>
<dbReference type="EMBL" id="SOFM01000043">
    <property type="protein sequence ID" value="TFC01271.1"/>
    <property type="molecule type" value="Genomic_DNA"/>
</dbReference>
<dbReference type="Proteomes" id="UP000297643">
    <property type="component" value="Unassembled WGS sequence"/>
</dbReference>
<dbReference type="CDD" id="cd02440">
    <property type="entry name" value="AdoMet_MTases"/>
    <property type="match status" value="1"/>
</dbReference>
<dbReference type="Pfam" id="PF13489">
    <property type="entry name" value="Methyltransf_23"/>
    <property type="match status" value="1"/>
</dbReference>
<dbReference type="AlphaFoldDB" id="A0A4R8W440"/>
<dbReference type="SUPFAM" id="SSF53335">
    <property type="entry name" value="S-adenosyl-L-methionine-dependent methyltransferases"/>
    <property type="match status" value="1"/>
</dbReference>
<name>A0A4R8W440_9MICO</name>
<evidence type="ECO:0000313" key="1">
    <source>
        <dbReference type="EMBL" id="TFC01271.1"/>
    </source>
</evidence>
<dbReference type="InterPro" id="IPR029063">
    <property type="entry name" value="SAM-dependent_MTases_sf"/>
</dbReference>
<gene>
    <name evidence="1" type="ORF">E3O32_14010</name>
</gene>
<evidence type="ECO:0000313" key="2">
    <source>
        <dbReference type="Proteomes" id="UP000297643"/>
    </source>
</evidence>
<proteinExistence type="predicted"/>
<dbReference type="Gene3D" id="3.40.50.150">
    <property type="entry name" value="Vaccinia Virus protein VP39"/>
    <property type="match status" value="1"/>
</dbReference>
<keyword evidence="1" id="KW-0808">Transferase</keyword>
<dbReference type="GO" id="GO:0008168">
    <property type="term" value="F:methyltransferase activity"/>
    <property type="evidence" value="ECO:0007669"/>
    <property type="project" value="UniProtKB-KW"/>
</dbReference>
<reference evidence="1 2" key="1">
    <citation type="submission" date="2019-03" db="EMBL/GenBank/DDBJ databases">
        <title>Genomics of glacier-inhabiting Cryobacterium strains.</title>
        <authorList>
            <person name="Liu Q."/>
            <person name="Xin Y.-H."/>
        </authorList>
    </citation>
    <scope>NUCLEOTIDE SEQUENCE [LARGE SCALE GENOMIC DNA]</scope>
    <source>
        <strain evidence="1 2">RHLT2-21</strain>
    </source>
</reference>
<protein>
    <submittedName>
        <fullName evidence="1">Methyltransferase domain-containing protein</fullName>
    </submittedName>
</protein>
<sequence>MTLLARTDALDDALGELFEPSTFGAGGAEPYAAALRNAENVLYLRRARSEPHALPFVIDAGRWSADADATDLRLLAGITGPVLDIGCGPGRMVRAAMGLGLSALGIDVSATAVRMAVDSGLSVLRRSVFDPMPLEGAWAAALLVDGNIGIGGDPSALLERCAALLAPDGALLVELSQDPDTDDRYDGTIEDASGGRSAVFPWAELGLAGLRERAGDAGLFVAEDWRQGGRWFARLLRA</sequence>
<keyword evidence="2" id="KW-1185">Reference proteome</keyword>